<proteinExistence type="inferred from homology"/>
<dbReference type="RefSeq" id="XP_045266277.1">
    <property type="nucleotide sequence ID" value="XM_045407356.1"/>
</dbReference>
<evidence type="ECO:0000256" key="4">
    <source>
        <dbReference type="ARBA" id="ARBA00022827"/>
    </source>
</evidence>
<evidence type="ECO:0000256" key="2">
    <source>
        <dbReference type="ARBA" id="ARBA00010989"/>
    </source>
</evidence>
<comment type="caution">
    <text evidence="7">The sequence shown here is derived from an EMBL/GenBank/DDBJ whole genome shotgun (WGS) entry which is preliminary data.</text>
</comment>
<keyword evidence="5" id="KW-0560">Oxidoreductase</keyword>
<dbReference type="SUPFAM" id="SSF51905">
    <property type="entry name" value="FAD/NAD(P)-binding domain"/>
    <property type="match status" value="1"/>
</dbReference>
<dbReference type="InterPro" id="IPR036188">
    <property type="entry name" value="FAD/NAD-bd_sf"/>
</dbReference>
<evidence type="ECO:0000259" key="6">
    <source>
        <dbReference type="Pfam" id="PF01266"/>
    </source>
</evidence>
<dbReference type="InterPro" id="IPR006076">
    <property type="entry name" value="FAD-dep_OxRdtase"/>
</dbReference>
<dbReference type="GO" id="GO:0008115">
    <property type="term" value="F:sarcosine oxidase activity"/>
    <property type="evidence" value="ECO:0007669"/>
    <property type="project" value="TreeGrafter"/>
</dbReference>
<dbReference type="EMBL" id="WVTB01000032">
    <property type="protein sequence ID" value="KAF3807118.1"/>
    <property type="molecule type" value="Genomic_DNA"/>
</dbReference>
<keyword evidence="3" id="KW-0285">Flavoprotein</keyword>
<name>A0A8H4CNA6_COLGL</name>
<organism evidence="7 8">
    <name type="scientific">Colletotrichum gloeosporioides</name>
    <name type="common">Anthracnose fungus</name>
    <name type="synonym">Glomerella cingulata</name>
    <dbReference type="NCBI Taxonomy" id="474922"/>
    <lineage>
        <taxon>Eukaryota</taxon>
        <taxon>Fungi</taxon>
        <taxon>Dikarya</taxon>
        <taxon>Ascomycota</taxon>
        <taxon>Pezizomycotina</taxon>
        <taxon>Sordariomycetes</taxon>
        <taxon>Hypocreomycetidae</taxon>
        <taxon>Glomerellales</taxon>
        <taxon>Glomerellaceae</taxon>
        <taxon>Colletotrichum</taxon>
        <taxon>Colletotrichum gloeosporioides species complex</taxon>
    </lineage>
</organism>
<evidence type="ECO:0000256" key="1">
    <source>
        <dbReference type="ARBA" id="ARBA00001974"/>
    </source>
</evidence>
<dbReference type="GO" id="GO:0051698">
    <property type="term" value="F:saccharopine oxidase activity"/>
    <property type="evidence" value="ECO:0007669"/>
    <property type="project" value="TreeGrafter"/>
</dbReference>
<comment type="cofactor">
    <cofactor evidence="1">
        <name>FAD</name>
        <dbReference type="ChEBI" id="CHEBI:57692"/>
    </cofactor>
</comment>
<dbReference type="Proteomes" id="UP000613401">
    <property type="component" value="Unassembled WGS sequence"/>
</dbReference>
<dbReference type="Gene3D" id="3.50.50.60">
    <property type="entry name" value="FAD/NAD(P)-binding domain"/>
    <property type="match status" value="1"/>
</dbReference>
<dbReference type="PANTHER" id="PTHR10961:SF37">
    <property type="entry name" value="FAD DEPENDENT OXIDOREDUCTASE DOMAIN-CONTAINING PROTEIN"/>
    <property type="match status" value="1"/>
</dbReference>
<protein>
    <submittedName>
        <fullName evidence="7">L-saccharopine oxidase</fullName>
    </submittedName>
</protein>
<evidence type="ECO:0000256" key="3">
    <source>
        <dbReference type="ARBA" id="ARBA00022630"/>
    </source>
</evidence>
<accession>A0A8H4CNA6</accession>
<dbReference type="GO" id="GO:0050660">
    <property type="term" value="F:flavin adenine dinucleotide binding"/>
    <property type="evidence" value="ECO:0007669"/>
    <property type="project" value="InterPro"/>
</dbReference>
<keyword evidence="4" id="KW-0274">FAD</keyword>
<gene>
    <name evidence="7" type="ORF">GCG54_00007375</name>
</gene>
<evidence type="ECO:0000256" key="5">
    <source>
        <dbReference type="ARBA" id="ARBA00023002"/>
    </source>
</evidence>
<evidence type="ECO:0000313" key="8">
    <source>
        <dbReference type="Proteomes" id="UP000613401"/>
    </source>
</evidence>
<dbReference type="Pfam" id="PF01266">
    <property type="entry name" value="DAO"/>
    <property type="match status" value="1"/>
</dbReference>
<reference evidence="7" key="1">
    <citation type="journal article" date="2020" name="Phytopathology">
        <title>Genome sequence and comparative analysis of Colletotrichum gloeosporioides isolated from Liriodendron leaves.</title>
        <authorList>
            <person name="Fu F.F."/>
            <person name="Hao Z."/>
            <person name="Wang P."/>
            <person name="Lu Y."/>
            <person name="Xue L.J."/>
            <person name="Wei G."/>
            <person name="Tian Y."/>
            <person name="Baishi H."/>
            <person name="Xu H."/>
            <person name="Shi J."/>
            <person name="Cheng T."/>
            <person name="Wang G."/>
            <person name="Yi Y."/>
            <person name="Chen J."/>
        </authorList>
    </citation>
    <scope>NUCLEOTIDE SEQUENCE</scope>
    <source>
        <strain evidence="7">Lc1</strain>
    </source>
</reference>
<feature type="domain" description="FAD dependent oxidoreductase" evidence="6">
    <location>
        <begin position="6"/>
        <end position="390"/>
    </location>
</feature>
<reference evidence="7" key="2">
    <citation type="submission" date="2020-03" db="EMBL/GenBank/DDBJ databases">
        <authorList>
            <person name="Fu F.-F."/>
            <person name="Chen J."/>
        </authorList>
    </citation>
    <scope>NUCLEOTIDE SEQUENCE</scope>
    <source>
        <strain evidence="7">Lc1</strain>
    </source>
</reference>
<dbReference type="GeneID" id="69014520"/>
<sequence length="448" mass="49942">MIEPTVLIVGAGTFGTSTAYHLAKSYNDPSRITVIDRWNASSPGPSSAAAIDVNRIIRTDYVSPLYCNLANEAIHPWFWDIDLGHHFHKTGWVVIDEKNSEFTTAVRRTFRLRGSDYTRAVDVSSVEKTWKMFQGIDTADVGDAYFNPEAGWCDAASATSSFMAAAERKGVQRVTADVKELQLDTEKTRVIGVCTADGKQITADKIVLATGAWTSKLLAPIEDTLEIAVDDRIERQLKAVGRVSAYYTLTSQETEMMCADNLPILVYKGWGILTPPSPDNRTLKVNDLRTEFVNTKTTSSGQRISIPDLRGENTAPDKLQKEMDSLLNAIIPGFSSQRKPDRWRICWDAATPTGDWLLSRHPHAQLQNLHIAAGGNFSSYKFMPVVGRYIRNVLNGQSNGTEKDEAWGWKGNARIQREVRHRNELGGKASVARRSELDWFKTSMLSKI</sequence>
<dbReference type="AlphaFoldDB" id="A0A8H4CNA6"/>
<keyword evidence="8" id="KW-1185">Reference proteome</keyword>
<evidence type="ECO:0000313" key="7">
    <source>
        <dbReference type="EMBL" id="KAF3807118.1"/>
    </source>
</evidence>
<dbReference type="Gene3D" id="3.30.9.10">
    <property type="entry name" value="D-Amino Acid Oxidase, subunit A, domain 2"/>
    <property type="match status" value="1"/>
</dbReference>
<comment type="similarity">
    <text evidence="2">Belongs to the MSOX/MTOX family.</text>
</comment>
<dbReference type="PANTHER" id="PTHR10961">
    <property type="entry name" value="PEROXISOMAL SARCOSINE OXIDASE"/>
    <property type="match status" value="1"/>
</dbReference>
<dbReference type="InterPro" id="IPR045170">
    <property type="entry name" value="MTOX"/>
</dbReference>